<name>X1UHQ0_9ZZZZ</name>
<dbReference type="InterPro" id="IPR005000">
    <property type="entry name" value="Aldolase/citrate-lyase_domain"/>
</dbReference>
<dbReference type="Gene3D" id="3.20.20.60">
    <property type="entry name" value="Phosphoenolpyruvate-binding domains"/>
    <property type="match status" value="1"/>
</dbReference>
<evidence type="ECO:0000256" key="1">
    <source>
        <dbReference type="ARBA" id="ARBA00005568"/>
    </source>
</evidence>
<comment type="similarity">
    <text evidence="1">Belongs to the HpcH/HpaI aldolase family.</text>
</comment>
<protein>
    <recommendedName>
        <fullName evidence="4">HpcH/HpaI aldolase/citrate lyase domain-containing protein</fullName>
    </recommendedName>
</protein>
<dbReference type="InterPro" id="IPR050251">
    <property type="entry name" value="HpcH-HpaI_aldolase"/>
</dbReference>
<evidence type="ECO:0000256" key="3">
    <source>
        <dbReference type="ARBA" id="ARBA00023239"/>
    </source>
</evidence>
<proteinExistence type="inferred from homology"/>
<evidence type="ECO:0000259" key="4">
    <source>
        <dbReference type="Pfam" id="PF03328"/>
    </source>
</evidence>
<dbReference type="SUPFAM" id="SSF51621">
    <property type="entry name" value="Phosphoenolpyruvate/pyruvate domain"/>
    <property type="match status" value="1"/>
</dbReference>
<accession>X1UHQ0</accession>
<evidence type="ECO:0000256" key="2">
    <source>
        <dbReference type="ARBA" id="ARBA00022723"/>
    </source>
</evidence>
<gene>
    <name evidence="5" type="ORF">S12H4_36528</name>
</gene>
<dbReference type="Pfam" id="PF03328">
    <property type="entry name" value="HpcH_HpaI"/>
    <property type="match status" value="1"/>
</dbReference>
<feature type="non-terminal residue" evidence="5">
    <location>
        <position position="70"/>
    </location>
</feature>
<dbReference type="EMBL" id="BARW01021779">
    <property type="protein sequence ID" value="GAI91904.1"/>
    <property type="molecule type" value="Genomic_DNA"/>
</dbReference>
<dbReference type="PANTHER" id="PTHR30502">
    <property type="entry name" value="2-KETO-3-DEOXY-L-RHAMNONATE ALDOLASE"/>
    <property type="match status" value="1"/>
</dbReference>
<dbReference type="PANTHER" id="PTHR30502:SF0">
    <property type="entry name" value="PHOSPHOENOLPYRUVATE CARBOXYLASE FAMILY PROTEIN"/>
    <property type="match status" value="1"/>
</dbReference>
<dbReference type="InterPro" id="IPR015813">
    <property type="entry name" value="Pyrv/PenolPyrv_kinase-like_dom"/>
</dbReference>
<keyword evidence="2" id="KW-0479">Metal-binding</keyword>
<dbReference type="GO" id="GO:0005737">
    <property type="term" value="C:cytoplasm"/>
    <property type="evidence" value="ECO:0007669"/>
    <property type="project" value="TreeGrafter"/>
</dbReference>
<feature type="domain" description="HpcH/HpaI aldolase/citrate lyase" evidence="4">
    <location>
        <begin position="6"/>
        <end position="68"/>
    </location>
</feature>
<dbReference type="GO" id="GO:0016832">
    <property type="term" value="F:aldehyde-lyase activity"/>
    <property type="evidence" value="ECO:0007669"/>
    <property type="project" value="TreeGrafter"/>
</dbReference>
<dbReference type="AlphaFoldDB" id="X1UHQ0"/>
<sequence>MGSSLTVEMAARIGYDWILLDQEHGPGDNLTLLHQMQAAQAGMAAPIVRIAWNEMPRFKRALDLEARVFE</sequence>
<organism evidence="5">
    <name type="scientific">marine sediment metagenome</name>
    <dbReference type="NCBI Taxonomy" id="412755"/>
    <lineage>
        <taxon>unclassified sequences</taxon>
        <taxon>metagenomes</taxon>
        <taxon>ecological metagenomes</taxon>
    </lineage>
</organism>
<dbReference type="InterPro" id="IPR040442">
    <property type="entry name" value="Pyrv_kinase-like_dom_sf"/>
</dbReference>
<keyword evidence="3" id="KW-0456">Lyase</keyword>
<dbReference type="GO" id="GO:0046872">
    <property type="term" value="F:metal ion binding"/>
    <property type="evidence" value="ECO:0007669"/>
    <property type="project" value="UniProtKB-KW"/>
</dbReference>
<comment type="caution">
    <text evidence="5">The sequence shown here is derived from an EMBL/GenBank/DDBJ whole genome shotgun (WGS) entry which is preliminary data.</text>
</comment>
<evidence type="ECO:0000313" key="5">
    <source>
        <dbReference type="EMBL" id="GAI91904.1"/>
    </source>
</evidence>
<reference evidence="5" key="1">
    <citation type="journal article" date="2014" name="Front. Microbiol.">
        <title>High frequency of phylogenetically diverse reductive dehalogenase-homologous genes in deep subseafloor sedimentary metagenomes.</title>
        <authorList>
            <person name="Kawai M."/>
            <person name="Futagami T."/>
            <person name="Toyoda A."/>
            <person name="Takaki Y."/>
            <person name="Nishi S."/>
            <person name="Hori S."/>
            <person name="Arai W."/>
            <person name="Tsubouchi T."/>
            <person name="Morono Y."/>
            <person name="Uchiyama I."/>
            <person name="Ito T."/>
            <person name="Fujiyama A."/>
            <person name="Inagaki F."/>
            <person name="Takami H."/>
        </authorList>
    </citation>
    <scope>NUCLEOTIDE SEQUENCE</scope>
    <source>
        <strain evidence="5">Expedition CK06-06</strain>
    </source>
</reference>